<dbReference type="Proteomes" id="UP001432014">
    <property type="component" value="Chromosome"/>
</dbReference>
<sequence length="127" mass="14543">MGVPRFWIEVEPEIRRWLSGLPARHFLKVEDYVDLLAEDPTVLSEPYSRHLGGPLRELRLGLGSEAMRITYWLAPAQRVVLLTVFTKTKMRETAEVTRASWAQKICAAEHGPAHDEFSRTITEGDLR</sequence>
<evidence type="ECO:0000313" key="1">
    <source>
        <dbReference type="EMBL" id="WUS58455.1"/>
    </source>
</evidence>
<dbReference type="EMBL" id="CP108482">
    <property type="protein sequence ID" value="WUS58455.1"/>
    <property type="molecule type" value="Genomic_DNA"/>
</dbReference>
<accession>A0ABZ1WCL2</accession>
<dbReference type="RefSeq" id="WP_329495352.1">
    <property type="nucleotide sequence ID" value="NZ_CP108460.1"/>
</dbReference>
<name>A0ABZ1WCL2_9ACTN</name>
<keyword evidence="2" id="KW-1185">Reference proteome</keyword>
<dbReference type="Pfam" id="PF05973">
    <property type="entry name" value="Gp49"/>
    <property type="match status" value="1"/>
</dbReference>
<evidence type="ECO:0000313" key="2">
    <source>
        <dbReference type="Proteomes" id="UP001432014"/>
    </source>
</evidence>
<proteinExistence type="predicted"/>
<protein>
    <submittedName>
        <fullName evidence="1">Type II toxin-antitoxin system RelE/ParE family toxin</fullName>
    </submittedName>
</protein>
<dbReference type="InterPro" id="IPR009241">
    <property type="entry name" value="HigB-like"/>
</dbReference>
<organism evidence="1 2">
    <name type="scientific">Kitasatospora herbaricolor</name>
    <dbReference type="NCBI Taxonomy" id="68217"/>
    <lineage>
        <taxon>Bacteria</taxon>
        <taxon>Bacillati</taxon>
        <taxon>Actinomycetota</taxon>
        <taxon>Actinomycetes</taxon>
        <taxon>Kitasatosporales</taxon>
        <taxon>Streptomycetaceae</taxon>
        <taxon>Kitasatospora</taxon>
    </lineage>
</organism>
<gene>
    <name evidence="1" type="ORF">OG469_24835</name>
</gene>
<reference evidence="1 2" key="1">
    <citation type="submission" date="2022-10" db="EMBL/GenBank/DDBJ databases">
        <title>The complete genomes of actinobacterial strains from the NBC collection.</title>
        <authorList>
            <person name="Joergensen T.S."/>
            <person name="Alvarez Arevalo M."/>
            <person name="Sterndorff E.B."/>
            <person name="Faurdal D."/>
            <person name="Vuksanovic O."/>
            <person name="Mourched A.-S."/>
            <person name="Charusanti P."/>
            <person name="Shaw S."/>
            <person name="Blin K."/>
            <person name="Weber T."/>
        </authorList>
    </citation>
    <scope>NUCLEOTIDE SEQUENCE [LARGE SCALE GENOMIC DNA]</scope>
    <source>
        <strain evidence="1 2">NBC_01247</strain>
    </source>
</reference>